<keyword evidence="2" id="KW-0732">Signal</keyword>
<dbReference type="InParanoid" id="C3YMM7"/>
<accession>C3YMM7</accession>
<feature type="compositionally biased region" description="Acidic residues" evidence="1">
    <location>
        <begin position="87"/>
        <end position="97"/>
    </location>
</feature>
<proteinExistence type="predicted"/>
<feature type="compositionally biased region" description="Polar residues" evidence="1">
    <location>
        <begin position="353"/>
        <end position="365"/>
    </location>
</feature>
<feature type="compositionally biased region" description="Acidic residues" evidence="1">
    <location>
        <begin position="105"/>
        <end position="166"/>
    </location>
</feature>
<feature type="chain" id="PRO_5002933714" evidence="2">
    <location>
        <begin position="24"/>
        <end position="583"/>
    </location>
</feature>
<name>C3YMM7_BRAFL</name>
<dbReference type="AlphaFoldDB" id="C3YMM7"/>
<feature type="compositionally biased region" description="Low complexity" evidence="1">
    <location>
        <begin position="528"/>
        <end position="539"/>
    </location>
</feature>
<dbReference type="EMBL" id="GG666531">
    <property type="protein sequence ID" value="EEN58368.1"/>
    <property type="molecule type" value="Genomic_DNA"/>
</dbReference>
<feature type="compositionally biased region" description="Polar residues" evidence="1">
    <location>
        <begin position="478"/>
        <end position="488"/>
    </location>
</feature>
<feature type="compositionally biased region" description="Acidic residues" evidence="1">
    <location>
        <begin position="490"/>
        <end position="499"/>
    </location>
</feature>
<feature type="compositionally biased region" description="Acidic residues" evidence="1">
    <location>
        <begin position="324"/>
        <end position="338"/>
    </location>
</feature>
<protein>
    <submittedName>
        <fullName evidence="3">Uncharacterized protein</fullName>
    </submittedName>
</protein>
<feature type="signal peptide" evidence="2">
    <location>
        <begin position="1"/>
        <end position="23"/>
    </location>
</feature>
<evidence type="ECO:0000256" key="1">
    <source>
        <dbReference type="SAM" id="MobiDB-lite"/>
    </source>
</evidence>
<feature type="region of interest" description="Disordered" evidence="1">
    <location>
        <begin position="80"/>
        <end position="207"/>
    </location>
</feature>
<sequence>MIFHVGPGQSLVLVLFLSLGVTAGPVGSFDEELAQAFQDIVESTGGASDEGGGLQRSHLSVLFHDISTLFKNVANILRTDRAPSGDETGEGEDDTEEIGERQEEGLEEDGEHEGEEIEQEEEQGEDGEQEDEEIEWEDTDDEDVELEEDVEQEEAEIERQEEDVELEEKGEQVEEEVQWEDNDAEDVELGEDGEQEEEEVEREDKDAEYVELAEDVEQEEEVVQWEDKDVEDVALGNVEEDGPDEEPDNAGQFFDEWTRRNFWLNRPRPHATPQDVIEASRQREQEGQQREQQTLKEREREQQMLEEQQQEHQMLEERQHEQQMLEEPEHEQQILDELEPQHEQQILDEDNRLSSGGIDQSTANDKATVGEIAATNVIQPFEGQPGDTGGEGSSVDENHHPPNEVDQSTVNDEAAVEENNDLPPLGASGNHRPEPIASDEATGELASAPGDTSLPGGTKQWSPFDENVATMGKGGPSITIQRPTIHNGQNDDEASDEEGNSPFSGPWSPFTKNAPSFGKHPPHDHAHGPSSSGSAVGGAESQQARWADLIHNMRKPNADPFRGKWSPFDENPPPFGRNPGSIG</sequence>
<evidence type="ECO:0000256" key="2">
    <source>
        <dbReference type="SAM" id="SignalP"/>
    </source>
</evidence>
<feature type="region of interest" description="Disordered" evidence="1">
    <location>
        <begin position="264"/>
        <end position="583"/>
    </location>
</feature>
<feature type="compositionally biased region" description="Basic and acidic residues" evidence="1">
    <location>
        <begin position="278"/>
        <end position="323"/>
    </location>
</feature>
<evidence type="ECO:0000313" key="3">
    <source>
        <dbReference type="EMBL" id="EEN58368.1"/>
    </source>
</evidence>
<organism>
    <name type="scientific">Branchiostoma floridae</name>
    <name type="common">Florida lancelet</name>
    <name type="synonym">Amphioxus</name>
    <dbReference type="NCBI Taxonomy" id="7739"/>
    <lineage>
        <taxon>Eukaryota</taxon>
        <taxon>Metazoa</taxon>
        <taxon>Chordata</taxon>
        <taxon>Cephalochordata</taxon>
        <taxon>Leptocardii</taxon>
        <taxon>Amphioxiformes</taxon>
        <taxon>Branchiostomatidae</taxon>
        <taxon>Branchiostoma</taxon>
    </lineage>
</organism>
<gene>
    <name evidence="3" type="ORF">BRAFLDRAFT_98015</name>
</gene>
<feature type="compositionally biased region" description="Acidic residues" evidence="1">
    <location>
        <begin position="173"/>
        <end position="201"/>
    </location>
</feature>
<reference evidence="3" key="1">
    <citation type="journal article" date="2008" name="Nature">
        <title>The amphioxus genome and the evolution of the chordate karyotype.</title>
        <authorList>
            <consortium name="US DOE Joint Genome Institute (JGI-PGF)"/>
            <person name="Putnam N.H."/>
            <person name="Butts T."/>
            <person name="Ferrier D.E.K."/>
            <person name="Furlong R.F."/>
            <person name="Hellsten U."/>
            <person name="Kawashima T."/>
            <person name="Robinson-Rechavi M."/>
            <person name="Shoguchi E."/>
            <person name="Terry A."/>
            <person name="Yu J.-K."/>
            <person name="Benito-Gutierrez E.L."/>
            <person name="Dubchak I."/>
            <person name="Garcia-Fernandez J."/>
            <person name="Gibson-Brown J.J."/>
            <person name="Grigoriev I.V."/>
            <person name="Horton A.C."/>
            <person name="de Jong P.J."/>
            <person name="Jurka J."/>
            <person name="Kapitonov V.V."/>
            <person name="Kohara Y."/>
            <person name="Kuroki Y."/>
            <person name="Lindquist E."/>
            <person name="Lucas S."/>
            <person name="Osoegawa K."/>
            <person name="Pennacchio L.A."/>
            <person name="Salamov A.A."/>
            <person name="Satou Y."/>
            <person name="Sauka-Spengler T."/>
            <person name="Schmutz J."/>
            <person name="Shin-I T."/>
            <person name="Toyoda A."/>
            <person name="Bronner-Fraser M."/>
            <person name="Fujiyama A."/>
            <person name="Holland L.Z."/>
            <person name="Holland P.W.H."/>
            <person name="Satoh N."/>
            <person name="Rokhsar D.S."/>
        </authorList>
    </citation>
    <scope>NUCLEOTIDE SEQUENCE [LARGE SCALE GENOMIC DNA]</scope>
    <source>
        <strain evidence="3">S238N-H82</strain>
        <tissue evidence="3">Testes</tissue>
    </source>
</reference>
<dbReference type="STRING" id="7739.C3YMM7"/>